<reference evidence="1" key="2">
    <citation type="submission" date="2025-09" db="UniProtKB">
        <authorList>
            <consortium name="Ensembl"/>
        </authorList>
    </citation>
    <scope>IDENTIFICATION</scope>
</reference>
<protein>
    <submittedName>
        <fullName evidence="1">Uncharacterized protein</fullName>
    </submittedName>
</protein>
<dbReference type="AlphaFoldDB" id="A0A3B3T0V2"/>
<accession>A0A3B3T0V2</accession>
<organism evidence="1 2">
    <name type="scientific">Paramormyrops kingsleyae</name>
    <dbReference type="NCBI Taxonomy" id="1676925"/>
    <lineage>
        <taxon>Eukaryota</taxon>
        <taxon>Metazoa</taxon>
        <taxon>Chordata</taxon>
        <taxon>Craniata</taxon>
        <taxon>Vertebrata</taxon>
        <taxon>Euteleostomi</taxon>
        <taxon>Actinopterygii</taxon>
        <taxon>Neopterygii</taxon>
        <taxon>Teleostei</taxon>
        <taxon>Osteoglossocephala</taxon>
        <taxon>Osteoglossomorpha</taxon>
        <taxon>Osteoglossiformes</taxon>
        <taxon>Mormyridae</taxon>
        <taxon>Paramormyrops</taxon>
    </lineage>
</organism>
<name>A0A3B3T0V2_9TELE</name>
<proteinExistence type="predicted"/>
<evidence type="ECO:0000313" key="2">
    <source>
        <dbReference type="Proteomes" id="UP000261540"/>
    </source>
</evidence>
<dbReference type="Ensembl" id="ENSPKIT00000017622.1">
    <property type="protein sequence ID" value="ENSPKIP00000036672.1"/>
    <property type="gene ID" value="ENSPKIG00000015151.1"/>
</dbReference>
<sequence>MSRNRGSARSMTSSPFLCPTTCDITFLHNCTFINPYKCQKVWSSSDCIFKQYCIFHYNQCVLACLGSFFVEH</sequence>
<reference evidence="1" key="1">
    <citation type="submission" date="2025-08" db="UniProtKB">
        <authorList>
            <consortium name="Ensembl"/>
        </authorList>
    </citation>
    <scope>IDENTIFICATION</scope>
</reference>
<dbReference type="Proteomes" id="UP000261540">
    <property type="component" value="Unplaced"/>
</dbReference>
<evidence type="ECO:0000313" key="1">
    <source>
        <dbReference type="Ensembl" id="ENSPKIP00000036672.1"/>
    </source>
</evidence>
<keyword evidence="2" id="KW-1185">Reference proteome</keyword>